<accession>A0A5B0MSX7</accession>
<dbReference type="AlphaFoldDB" id="A0A5B0MSX7"/>
<organism evidence="1 2">
    <name type="scientific">Puccinia graminis f. sp. tritici</name>
    <dbReference type="NCBI Taxonomy" id="56615"/>
    <lineage>
        <taxon>Eukaryota</taxon>
        <taxon>Fungi</taxon>
        <taxon>Dikarya</taxon>
        <taxon>Basidiomycota</taxon>
        <taxon>Pucciniomycotina</taxon>
        <taxon>Pucciniomycetes</taxon>
        <taxon>Pucciniales</taxon>
        <taxon>Pucciniaceae</taxon>
        <taxon>Puccinia</taxon>
    </lineage>
</organism>
<proteinExistence type="predicted"/>
<name>A0A5B0MSX7_PUCGR</name>
<dbReference type="EMBL" id="VDEP01000445">
    <property type="protein sequence ID" value="KAA1078989.1"/>
    <property type="molecule type" value="Genomic_DNA"/>
</dbReference>
<dbReference type="Proteomes" id="UP000325313">
    <property type="component" value="Unassembled WGS sequence"/>
</dbReference>
<protein>
    <submittedName>
        <fullName evidence="1">Uncharacterized protein</fullName>
    </submittedName>
</protein>
<evidence type="ECO:0000313" key="2">
    <source>
        <dbReference type="Proteomes" id="UP000325313"/>
    </source>
</evidence>
<gene>
    <name evidence="1" type="ORF">PGTUg99_019345</name>
</gene>
<sequence>MNEPLLLVTLARQLTPSISSPHHQWTERFLPSSNPIYLPGWLLLTLLLNLPPLIPLKLVVTSPPVQTLTQTSLANLLQTIETQARLDRKLASATSSLLFFSAPRAPIPTQHHPALPPPPDQQVAIRLNLPSIDQLIPMALFAVRTTA</sequence>
<evidence type="ECO:0000313" key="1">
    <source>
        <dbReference type="EMBL" id="KAA1078989.1"/>
    </source>
</evidence>
<comment type="caution">
    <text evidence="1">The sequence shown here is derived from an EMBL/GenBank/DDBJ whole genome shotgun (WGS) entry which is preliminary data.</text>
</comment>
<reference evidence="1 2" key="1">
    <citation type="submission" date="2019-05" db="EMBL/GenBank/DDBJ databases">
        <title>Emergence of the Ug99 lineage of the wheat stem rust pathogen through somatic hybridization.</title>
        <authorList>
            <person name="Li F."/>
            <person name="Upadhyaya N.M."/>
            <person name="Sperschneider J."/>
            <person name="Matny O."/>
            <person name="Nguyen-Phuc H."/>
            <person name="Mago R."/>
            <person name="Raley C."/>
            <person name="Miller M.E."/>
            <person name="Silverstein K.A.T."/>
            <person name="Henningsen E."/>
            <person name="Hirsch C.D."/>
            <person name="Visser B."/>
            <person name="Pretorius Z.A."/>
            <person name="Steffenson B.J."/>
            <person name="Schwessinger B."/>
            <person name="Dodds P.N."/>
            <person name="Figueroa M."/>
        </authorList>
    </citation>
    <scope>NUCLEOTIDE SEQUENCE [LARGE SCALE GENOMIC DNA]</scope>
    <source>
        <strain evidence="1 2">Ug99</strain>
    </source>
</reference>